<evidence type="ECO:0000313" key="10">
    <source>
        <dbReference type="Proteomes" id="UP000799779"/>
    </source>
</evidence>
<dbReference type="PANTHER" id="PTHR33048">
    <property type="entry name" value="PTH11-LIKE INTEGRAL MEMBRANE PROTEIN (AFU_ORTHOLOGUE AFUA_5G11245)"/>
    <property type="match status" value="1"/>
</dbReference>
<evidence type="ECO:0000256" key="2">
    <source>
        <dbReference type="ARBA" id="ARBA00022692"/>
    </source>
</evidence>
<accession>A0A6A5W7I0</accession>
<protein>
    <recommendedName>
        <fullName evidence="8">Rhodopsin domain-containing protein</fullName>
    </recommendedName>
</protein>
<evidence type="ECO:0000313" key="9">
    <source>
        <dbReference type="EMBL" id="KAF1997068.1"/>
    </source>
</evidence>
<name>A0A6A5W7I0_9PLEO</name>
<evidence type="ECO:0000256" key="5">
    <source>
        <dbReference type="ARBA" id="ARBA00038359"/>
    </source>
</evidence>
<evidence type="ECO:0000256" key="3">
    <source>
        <dbReference type="ARBA" id="ARBA00022989"/>
    </source>
</evidence>
<dbReference type="GO" id="GO:0016020">
    <property type="term" value="C:membrane"/>
    <property type="evidence" value="ECO:0007669"/>
    <property type="project" value="UniProtKB-SubCell"/>
</dbReference>
<gene>
    <name evidence="9" type="ORF">P154DRAFT_298233</name>
</gene>
<reference evidence="9" key="1">
    <citation type="journal article" date="2020" name="Stud. Mycol.">
        <title>101 Dothideomycetes genomes: a test case for predicting lifestyles and emergence of pathogens.</title>
        <authorList>
            <person name="Haridas S."/>
            <person name="Albert R."/>
            <person name="Binder M."/>
            <person name="Bloem J."/>
            <person name="Labutti K."/>
            <person name="Salamov A."/>
            <person name="Andreopoulos B."/>
            <person name="Baker S."/>
            <person name="Barry K."/>
            <person name="Bills G."/>
            <person name="Bluhm B."/>
            <person name="Cannon C."/>
            <person name="Castanera R."/>
            <person name="Culley D."/>
            <person name="Daum C."/>
            <person name="Ezra D."/>
            <person name="Gonzalez J."/>
            <person name="Henrissat B."/>
            <person name="Kuo A."/>
            <person name="Liang C."/>
            <person name="Lipzen A."/>
            <person name="Lutzoni F."/>
            <person name="Magnuson J."/>
            <person name="Mondo S."/>
            <person name="Nolan M."/>
            <person name="Ohm R."/>
            <person name="Pangilinan J."/>
            <person name="Park H.-J."/>
            <person name="Ramirez L."/>
            <person name="Alfaro M."/>
            <person name="Sun H."/>
            <person name="Tritt A."/>
            <person name="Yoshinaga Y."/>
            <person name="Zwiers L.-H."/>
            <person name="Turgeon B."/>
            <person name="Goodwin S."/>
            <person name="Spatafora J."/>
            <person name="Crous P."/>
            <person name="Grigoriev I."/>
        </authorList>
    </citation>
    <scope>NUCLEOTIDE SEQUENCE</scope>
    <source>
        <strain evidence="9">CBS 123094</strain>
    </source>
</reference>
<dbReference type="Proteomes" id="UP000799779">
    <property type="component" value="Unassembled WGS sequence"/>
</dbReference>
<dbReference type="Pfam" id="PF20684">
    <property type="entry name" value="Fung_rhodopsin"/>
    <property type="match status" value="1"/>
</dbReference>
<feature type="compositionally biased region" description="Basic and acidic residues" evidence="6">
    <location>
        <begin position="306"/>
        <end position="322"/>
    </location>
</feature>
<feature type="domain" description="Rhodopsin" evidence="8">
    <location>
        <begin position="28"/>
        <end position="284"/>
    </location>
</feature>
<feature type="transmembrane region" description="Helical" evidence="7">
    <location>
        <begin position="220"/>
        <end position="246"/>
    </location>
</feature>
<evidence type="ECO:0000256" key="7">
    <source>
        <dbReference type="SAM" id="Phobius"/>
    </source>
</evidence>
<feature type="transmembrane region" description="Helical" evidence="7">
    <location>
        <begin position="195"/>
        <end position="213"/>
    </location>
</feature>
<feature type="transmembrane region" description="Helical" evidence="7">
    <location>
        <begin position="12"/>
        <end position="33"/>
    </location>
</feature>
<dbReference type="InterPro" id="IPR052337">
    <property type="entry name" value="SAT4-like"/>
</dbReference>
<dbReference type="EMBL" id="ML977617">
    <property type="protein sequence ID" value="KAF1997068.1"/>
    <property type="molecule type" value="Genomic_DNA"/>
</dbReference>
<feature type="transmembrane region" description="Helical" evidence="7">
    <location>
        <begin position="138"/>
        <end position="161"/>
    </location>
</feature>
<dbReference type="OrthoDB" id="5393606at2759"/>
<feature type="transmembrane region" description="Helical" evidence="7">
    <location>
        <begin position="99"/>
        <end position="122"/>
    </location>
</feature>
<dbReference type="PANTHER" id="PTHR33048:SF157">
    <property type="entry name" value="INTEGRAL MEMBRANE PROTEIN"/>
    <property type="match status" value="1"/>
</dbReference>
<evidence type="ECO:0000256" key="6">
    <source>
        <dbReference type="SAM" id="MobiDB-lite"/>
    </source>
</evidence>
<comment type="subcellular location">
    <subcellularLocation>
        <location evidence="1">Membrane</location>
        <topology evidence="1">Multi-pass membrane protein</topology>
    </subcellularLocation>
</comment>
<keyword evidence="4 7" id="KW-0472">Membrane</keyword>
<keyword evidence="2 7" id="KW-0812">Transmembrane</keyword>
<proteinExistence type="inferred from homology"/>
<evidence type="ECO:0000256" key="4">
    <source>
        <dbReference type="ARBA" id="ARBA00023136"/>
    </source>
</evidence>
<feature type="region of interest" description="Disordered" evidence="6">
    <location>
        <begin position="299"/>
        <end position="322"/>
    </location>
</feature>
<evidence type="ECO:0000259" key="8">
    <source>
        <dbReference type="Pfam" id="PF20684"/>
    </source>
</evidence>
<evidence type="ECO:0000256" key="1">
    <source>
        <dbReference type="ARBA" id="ARBA00004141"/>
    </source>
</evidence>
<sequence length="322" mass="35661">MPIPTPSPATIIATITAILLLSIFAVFLRFYILRRRSQRWRTDDWLTLPCLVLLVGLVVLLFYGLATKALGYPASTLASLLGDQAGKVAEWKSVTARKIGFTALLISTGTAGLIRVSILLLYRRTVGKDRPWSDTRNMFIFLMMSLAILWAIIYTFTFMFMCKGKFHVLFYGASLPRNTCLDIFAVTRSASLQDLILNVLVIAIPVPFVLKQAGSRPRTLLVISAFVAGFAAVSASAIRMLCMIWIYKHGFALGTEEQLLITVETYTRTMEIMLGLLAGTLAALVEFISADEVLRTCQNTPQDTHAQGDQRRKDSSRDPSPG</sequence>
<feature type="transmembrane region" description="Helical" evidence="7">
    <location>
        <begin position="45"/>
        <end position="66"/>
    </location>
</feature>
<comment type="similarity">
    <text evidence="5">Belongs to the SAT4 family.</text>
</comment>
<keyword evidence="10" id="KW-1185">Reference proteome</keyword>
<keyword evidence="3 7" id="KW-1133">Transmembrane helix</keyword>
<organism evidence="9 10">
    <name type="scientific">Amniculicola lignicola CBS 123094</name>
    <dbReference type="NCBI Taxonomy" id="1392246"/>
    <lineage>
        <taxon>Eukaryota</taxon>
        <taxon>Fungi</taxon>
        <taxon>Dikarya</taxon>
        <taxon>Ascomycota</taxon>
        <taxon>Pezizomycotina</taxon>
        <taxon>Dothideomycetes</taxon>
        <taxon>Pleosporomycetidae</taxon>
        <taxon>Pleosporales</taxon>
        <taxon>Amniculicolaceae</taxon>
        <taxon>Amniculicola</taxon>
    </lineage>
</organism>
<dbReference type="InterPro" id="IPR049326">
    <property type="entry name" value="Rhodopsin_dom_fungi"/>
</dbReference>
<dbReference type="AlphaFoldDB" id="A0A6A5W7I0"/>